<feature type="region of interest" description="Disordered" evidence="1">
    <location>
        <begin position="28"/>
        <end position="47"/>
    </location>
</feature>
<dbReference type="PANTHER" id="PTHR31424">
    <property type="entry name" value="PROTEIN CBG23806"/>
    <property type="match status" value="1"/>
</dbReference>
<dbReference type="Proteomes" id="UP000887578">
    <property type="component" value="Unplaced"/>
</dbReference>
<reference evidence="3" key="1">
    <citation type="submission" date="2022-11" db="UniProtKB">
        <authorList>
            <consortium name="WormBaseParasite"/>
        </authorList>
    </citation>
    <scope>IDENTIFICATION</scope>
</reference>
<sequence length="602" mass="69350">MHAFLGVVMPFTSESARENLNLKKSINSEKSRKRSNQTLNATAAAANKRRVEELEARSSELDERDKLMNATYEKFNAELEAKSKYLELKEEELDRKAIFLKEWEETLRARDEILYKKEEELKADAEVAEINKVSRRRGPNVKLKRYDLLSRSQRRRRRKLAGRYGVPYSLPVDESLNVLTKGRLNRKQRRLLNRVSPKLFSSERATKKMAQNILNDINWEDAVTVDLDGEKVKVLSFAKVLLWRINNIGLNYLPEVPQVTFGGDGGGGVFKIGFYLNNLHETMSDDNFVVLAVFKGSEKYEHIKKIIDAALRDMHLLDEYEVLCEFFLVGDLKFLSICLGLQGCSATYFCIWCLAPLSSPSSNTDKLRCIKDLIDAGKRAEQKAHELGFDTPAFKAYCRLHNFSVCRPPLITFIEFTHIVPPVLHIITGIVNYILKHSKNKQLAPKLLIDAGLNVKFPSHDLRGGDVSKLLQYLTLTTEEYGIYGTEILNLMNEVKQFAKCKDYTPQQIEELQYLIQKLKDKSSTKFTEFLPSQKLHDIVFHVLPFFVLHQSWGRFTEQPVERCHQKIASLDTLLKNGNHLEYAHRQRNVQLFDHFVNAAYI</sequence>
<accession>A0A914PH56</accession>
<protein>
    <submittedName>
        <fullName evidence="3">Uncharacterized protein</fullName>
    </submittedName>
</protein>
<dbReference type="InterPro" id="IPR009689">
    <property type="entry name" value="DUF1280"/>
</dbReference>
<organism evidence="2 3">
    <name type="scientific">Panagrolaimus davidi</name>
    <dbReference type="NCBI Taxonomy" id="227884"/>
    <lineage>
        <taxon>Eukaryota</taxon>
        <taxon>Metazoa</taxon>
        <taxon>Ecdysozoa</taxon>
        <taxon>Nematoda</taxon>
        <taxon>Chromadorea</taxon>
        <taxon>Rhabditida</taxon>
        <taxon>Tylenchina</taxon>
        <taxon>Panagrolaimomorpha</taxon>
        <taxon>Panagrolaimoidea</taxon>
        <taxon>Panagrolaimidae</taxon>
        <taxon>Panagrolaimus</taxon>
    </lineage>
</organism>
<proteinExistence type="predicted"/>
<evidence type="ECO:0000313" key="3">
    <source>
        <dbReference type="WBParaSite" id="PDA_v2.g17153.t1"/>
    </source>
</evidence>
<dbReference type="Pfam" id="PF06918">
    <property type="entry name" value="DUF1280"/>
    <property type="match status" value="1"/>
</dbReference>
<keyword evidence="2" id="KW-1185">Reference proteome</keyword>
<dbReference type="WBParaSite" id="PDA_v2.g17153.t1">
    <property type="protein sequence ID" value="PDA_v2.g17153.t1"/>
    <property type="gene ID" value="PDA_v2.g17153"/>
</dbReference>
<dbReference type="PANTHER" id="PTHR31424:SF3">
    <property type="entry name" value="RING-TYPE DOMAIN-CONTAINING PROTEIN"/>
    <property type="match status" value="1"/>
</dbReference>
<evidence type="ECO:0000313" key="2">
    <source>
        <dbReference type="Proteomes" id="UP000887578"/>
    </source>
</evidence>
<evidence type="ECO:0000256" key="1">
    <source>
        <dbReference type="SAM" id="MobiDB-lite"/>
    </source>
</evidence>
<dbReference type="AlphaFoldDB" id="A0A914PH56"/>
<name>A0A914PH56_9BILA</name>